<dbReference type="STRING" id="407821.A0A087U372"/>
<protein>
    <recommendedName>
        <fullName evidence="2">DUF7045 domain-containing protein</fullName>
    </recommendedName>
</protein>
<keyword evidence="4" id="KW-1185">Reference proteome</keyword>
<evidence type="ECO:0000313" key="3">
    <source>
        <dbReference type="EMBL" id="KFM71811.1"/>
    </source>
</evidence>
<evidence type="ECO:0000256" key="1">
    <source>
        <dbReference type="SAM" id="Phobius"/>
    </source>
</evidence>
<dbReference type="Proteomes" id="UP000054359">
    <property type="component" value="Unassembled WGS sequence"/>
</dbReference>
<dbReference type="OMA" id="YWSNDKI"/>
<dbReference type="AlphaFoldDB" id="A0A087U372"/>
<feature type="domain" description="DUF7045" evidence="2">
    <location>
        <begin position="22"/>
        <end position="95"/>
    </location>
</feature>
<dbReference type="Pfam" id="PF23073">
    <property type="entry name" value="DUF7045"/>
    <property type="match status" value="1"/>
</dbReference>
<proteinExistence type="predicted"/>
<dbReference type="OrthoDB" id="9979716at2759"/>
<evidence type="ECO:0000259" key="2">
    <source>
        <dbReference type="Pfam" id="PF23073"/>
    </source>
</evidence>
<keyword evidence="1" id="KW-0812">Transmembrane</keyword>
<reference evidence="3 4" key="1">
    <citation type="submission" date="2013-11" db="EMBL/GenBank/DDBJ databases">
        <title>Genome sequencing of Stegodyphus mimosarum.</title>
        <authorList>
            <person name="Bechsgaard J."/>
        </authorList>
    </citation>
    <scope>NUCLEOTIDE SEQUENCE [LARGE SCALE GENOMIC DNA]</scope>
</reference>
<dbReference type="InterPro" id="IPR055473">
    <property type="entry name" value="DUF7045"/>
</dbReference>
<feature type="transmembrane region" description="Helical" evidence="1">
    <location>
        <begin position="126"/>
        <end position="145"/>
    </location>
</feature>
<organism evidence="3 4">
    <name type="scientific">Stegodyphus mimosarum</name>
    <name type="common">African social velvet spider</name>
    <dbReference type="NCBI Taxonomy" id="407821"/>
    <lineage>
        <taxon>Eukaryota</taxon>
        <taxon>Metazoa</taxon>
        <taxon>Ecdysozoa</taxon>
        <taxon>Arthropoda</taxon>
        <taxon>Chelicerata</taxon>
        <taxon>Arachnida</taxon>
        <taxon>Araneae</taxon>
        <taxon>Araneomorphae</taxon>
        <taxon>Entelegynae</taxon>
        <taxon>Eresoidea</taxon>
        <taxon>Eresidae</taxon>
        <taxon>Stegodyphus</taxon>
    </lineage>
</organism>
<sequence length="146" mass="16014">MGKSAASSFRPELCRDSAARVVGCRSNDAIVFSTSCTSFTDVKSFHCHGDWEENGRSYLVTGLRNTKNKYCFVYWSNDKITHLTGIHDTCRRTIEPGVTGNFSFNISSAGLCDSLLNSSSIDKAPAVFISFANLSVLILLSCLLLR</sequence>
<accession>A0A087U372</accession>
<name>A0A087U372_STEMI</name>
<feature type="non-terminal residue" evidence="3">
    <location>
        <position position="146"/>
    </location>
</feature>
<keyword evidence="1" id="KW-1133">Transmembrane helix</keyword>
<gene>
    <name evidence="3" type="ORF">X975_10196</name>
</gene>
<keyword evidence="1" id="KW-0472">Membrane</keyword>
<dbReference type="EMBL" id="KK117939">
    <property type="protein sequence ID" value="KFM71811.1"/>
    <property type="molecule type" value="Genomic_DNA"/>
</dbReference>
<evidence type="ECO:0000313" key="4">
    <source>
        <dbReference type="Proteomes" id="UP000054359"/>
    </source>
</evidence>